<dbReference type="NCBIfam" id="TIGR03026">
    <property type="entry name" value="NDP-sugDHase"/>
    <property type="match status" value="1"/>
</dbReference>
<dbReference type="InterPro" id="IPR036220">
    <property type="entry name" value="UDP-Glc/GDP-Man_DH_C_sf"/>
</dbReference>
<proteinExistence type="inferred from homology"/>
<protein>
    <submittedName>
        <fullName evidence="5">UDP-N-acetyl-D-glucosamine dehydrogenase</fullName>
    </submittedName>
</protein>
<evidence type="ECO:0000313" key="5">
    <source>
        <dbReference type="EMBL" id="PYE03284.1"/>
    </source>
</evidence>
<accession>A0A318R5A7</accession>
<evidence type="ECO:0000256" key="1">
    <source>
        <dbReference type="ARBA" id="ARBA00023002"/>
    </source>
</evidence>
<comment type="similarity">
    <text evidence="3">Belongs to the UDP-glucose/GDP-mannose dehydrogenase family.</text>
</comment>
<organism evidence="5 6">
    <name type="scientific">Prochlorococcus marinus XMU1408</name>
    <dbReference type="NCBI Taxonomy" id="2213228"/>
    <lineage>
        <taxon>Bacteria</taxon>
        <taxon>Bacillati</taxon>
        <taxon>Cyanobacteriota</taxon>
        <taxon>Cyanophyceae</taxon>
        <taxon>Synechococcales</taxon>
        <taxon>Prochlorococcaceae</taxon>
        <taxon>Prochlorococcus</taxon>
    </lineage>
</organism>
<dbReference type="InterPro" id="IPR008927">
    <property type="entry name" value="6-PGluconate_DH-like_C_sf"/>
</dbReference>
<dbReference type="EMBL" id="QJUE01000002">
    <property type="protein sequence ID" value="PYE03284.1"/>
    <property type="molecule type" value="Genomic_DNA"/>
</dbReference>
<dbReference type="InterPro" id="IPR014026">
    <property type="entry name" value="UDP-Glc/GDP-Man_DH_dimer"/>
</dbReference>
<dbReference type="PANTHER" id="PTHR43491:SF1">
    <property type="entry name" value="UDP-N-ACETYL-D-MANNOSAMINE DEHYDROGENASE"/>
    <property type="match status" value="1"/>
</dbReference>
<dbReference type="InterPro" id="IPR014027">
    <property type="entry name" value="UDP-Glc/GDP-Man_DH_C"/>
</dbReference>
<dbReference type="Pfam" id="PF00984">
    <property type="entry name" value="UDPG_MGDP_dh"/>
    <property type="match status" value="1"/>
</dbReference>
<sequence length="414" mass="47107">MGYVGLPLSLSFAEKKFSVIGFDIDNKKIDSLNSGKSYIHHIKTNRIQNCVNKNLLKASSDFRIISEIDCIIICVPTPLNDHREPDLSYITTTLNSIAPYLRKSQILSLESTTYPGTTEEIIKPIVERSGLTIGEDFFVVYSPEREDPGNDNFNNKNTPKVMGGITNNCRHVGNFLYSQIFIDVVEVSSTRAAEMTKLLENIYRSVNIGLVNELKELAEKLDIDIYEVIRAASTKPFGFTPYYPGPGLGGHCLPIDPFFLTWKAKQFNINTRFIELAGEINKAMPKYVVDKTNDALNQIGKPISNSRILILGISYKKNIDDMRESPAVEIMEILRNKSADIQYSDPFFDKFPNIRKYYFNLNSVKLNEINLRSFDVTILITDHDSFDYYAIRNYSNLLIDTRGRFQPSENIIRA</sequence>
<dbReference type="InterPro" id="IPR036291">
    <property type="entry name" value="NAD(P)-bd_dom_sf"/>
</dbReference>
<dbReference type="GO" id="GO:0000271">
    <property type="term" value="P:polysaccharide biosynthetic process"/>
    <property type="evidence" value="ECO:0007669"/>
    <property type="project" value="InterPro"/>
</dbReference>
<dbReference type="Pfam" id="PF03720">
    <property type="entry name" value="UDPG_MGDP_dh_C"/>
    <property type="match status" value="1"/>
</dbReference>
<keyword evidence="1" id="KW-0560">Oxidoreductase</keyword>
<dbReference type="InterPro" id="IPR017476">
    <property type="entry name" value="UDP-Glc/GDP-Man"/>
</dbReference>
<dbReference type="Pfam" id="PF03721">
    <property type="entry name" value="UDPG_MGDP_dh_N"/>
    <property type="match status" value="1"/>
</dbReference>
<dbReference type="SUPFAM" id="SSF52413">
    <property type="entry name" value="UDP-glucose/GDP-mannose dehydrogenase C-terminal domain"/>
    <property type="match status" value="1"/>
</dbReference>
<gene>
    <name evidence="5" type="ORF">DNJ73_04280</name>
</gene>
<dbReference type="InterPro" id="IPR001732">
    <property type="entry name" value="UDP-Glc/GDP-Man_DH_N"/>
</dbReference>
<dbReference type="SMART" id="SM00984">
    <property type="entry name" value="UDPG_MGDP_dh_C"/>
    <property type="match status" value="1"/>
</dbReference>
<dbReference type="Gene3D" id="3.40.50.720">
    <property type="entry name" value="NAD(P)-binding Rossmann-like Domain"/>
    <property type="match status" value="2"/>
</dbReference>
<keyword evidence="2" id="KW-0520">NAD</keyword>
<dbReference type="InterPro" id="IPR028359">
    <property type="entry name" value="UDP_ManNAc/GlcNAc_DH"/>
</dbReference>
<reference evidence="5 6" key="1">
    <citation type="journal article" date="2018" name="Appl. Environ. Microbiol.">
        <title>Genome rearrangement shapes Prochlorococcus ecological adaptation.</title>
        <authorList>
            <person name="Yan W."/>
            <person name="Wei S."/>
            <person name="Wang Q."/>
            <person name="Xiao X."/>
            <person name="Zeng Q."/>
            <person name="Jiao N."/>
            <person name="Zhang R."/>
        </authorList>
    </citation>
    <scope>NUCLEOTIDE SEQUENCE [LARGE SCALE GENOMIC DNA]</scope>
    <source>
        <strain evidence="5 6">XMU1408</strain>
    </source>
</reference>
<dbReference type="SUPFAM" id="SSF48179">
    <property type="entry name" value="6-phosphogluconate dehydrogenase C-terminal domain-like"/>
    <property type="match status" value="1"/>
</dbReference>
<comment type="caution">
    <text evidence="5">The sequence shown here is derived from an EMBL/GenBank/DDBJ whole genome shotgun (WGS) entry which is preliminary data.</text>
</comment>
<dbReference type="GO" id="GO:0016616">
    <property type="term" value="F:oxidoreductase activity, acting on the CH-OH group of donors, NAD or NADP as acceptor"/>
    <property type="evidence" value="ECO:0007669"/>
    <property type="project" value="InterPro"/>
</dbReference>
<evidence type="ECO:0000259" key="4">
    <source>
        <dbReference type="SMART" id="SM00984"/>
    </source>
</evidence>
<dbReference type="GO" id="GO:0016628">
    <property type="term" value="F:oxidoreductase activity, acting on the CH-CH group of donors, NAD or NADP as acceptor"/>
    <property type="evidence" value="ECO:0007669"/>
    <property type="project" value="InterPro"/>
</dbReference>
<dbReference type="AlphaFoldDB" id="A0A318R5A7"/>
<dbReference type="OrthoDB" id="9803238at2"/>
<feature type="domain" description="UDP-glucose/GDP-mannose dehydrogenase C-terminal" evidence="4">
    <location>
        <begin position="309"/>
        <end position="407"/>
    </location>
</feature>
<dbReference type="PANTHER" id="PTHR43491">
    <property type="entry name" value="UDP-N-ACETYL-D-MANNOSAMINE DEHYDROGENASE"/>
    <property type="match status" value="1"/>
</dbReference>
<dbReference type="PIRSF" id="PIRSF500136">
    <property type="entry name" value="UDP_ManNAc_DH"/>
    <property type="match status" value="1"/>
</dbReference>
<dbReference type="SUPFAM" id="SSF51735">
    <property type="entry name" value="NAD(P)-binding Rossmann-fold domains"/>
    <property type="match status" value="1"/>
</dbReference>
<name>A0A318R5A7_PROMR</name>
<dbReference type="GO" id="GO:0051287">
    <property type="term" value="F:NAD binding"/>
    <property type="evidence" value="ECO:0007669"/>
    <property type="project" value="InterPro"/>
</dbReference>
<evidence type="ECO:0000256" key="2">
    <source>
        <dbReference type="ARBA" id="ARBA00023027"/>
    </source>
</evidence>
<evidence type="ECO:0000313" key="6">
    <source>
        <dbReference type="Proteomes" id="UP000247807"/>
    </source>
</evidence>
<dbReference type="PIRSF" id="PIRSF000124">
    <property type="entry name" value="UDPglc_GDPman_dh"/>
    <property type="match status" value="1"/>
</dbReference>
<dbReference type="Proteomes" id="UP000247807">
    <property type="component" value="Unassembled WGS sequence"/>
</dbReference>
<evidence type="ECO:0000256" key="3">
    <source>
        <dbReference type="PIRNR" id="PIRNR000124"/>
    </source>
</evidence>